<accession>A0A2N9ENS3</accession>
<dbReference type="Gene3D" id="2.60.40.150">
    <property type="entry name" value="C2 domain"/>
    <property type="match status" value="1"/>
</dbReference>
<name>A0A2N9ENS3_FAGSY</name>
<dbReference type="PROSITE" id="PS50004">
    <property type="entry name" value="C2"/>
    <property type="match status" value="1"/>
</dbReference>
<evidence type="ECO:0000259" key="2">
    <source>
        <dbReference type="PROSITE" id="PS50004"/>
    </source>
</evidence>
<reference evidence="3" key="1">
    <citation type="submission" date="2018-02" db="EMBL/GenBank/DDBJ databases">
        <authorList>
            <person name="Cohen D.B."/>
            <person name="Kent A.D."/>
        </authorList>
    </citation>
    <scope>NUCLEOTIDE SEQUENCE</scope>
</reference>
<sequence>MESGSMELKVMSCKDVRSFNFFQKLSVYALVSLVSHDPNKKLEQNQQQRTPTDKDGDPDWNHEMRFDLNEVSLEDCDHVFIHFDLRHEGVMFGDKNIGEVHVAFKDLMEESNGVVRFASYQVRTSEGKPNGVLSFSYKVSGKGMNIVTATTPASPTGFPIIHDIDQQQYSNENEIIHYPSLESHNLSEEPLSAPQQVHSLSNGMHYPSHHQAYHPPPDAYYYAPPPPPPPPPMQHGPPFHPPHLHRVYPDPYKFGGGYDYYGPHGPPGSPGSRGFDDNRETWSNGFRARRDQHGSFWNGR</sequence>
<dbReference type="PANTHER" id="PTHR32246:SF169">
    <property type="entry name" value="PROTEIN SRC2-LIKE"/>
    <property type="match status" value="1"/>
</dbReference>
<feature type="region of interest" description="Disordered" evidence="1">
    <location>
        <begin position="39"/>
        <end position="60"/>
    </location>
</feature>
<gene>
    <name evidence="3" type="ORF">FSB_LOCUS4116</name>
</gene>
<feature type="region of interest" description="Disordered" evidence="1">
    <location>
        <begin position="262"/>
        <end position="300"/>
    </location>
</feature>
<evidence type="ECO:0000313" key="3">
    <source>
        <dbReference type="EMBL" id="SPC76234.1"/>
    </source>
</evidence>
<feature type="compositionally biased region" description="Basic and acidic residues" evidence="1">
    <location>
        <begin position="51"/>
        <end position="60"/>
    </location>
</feature>
<dbReference type="AlphaFoldDB" id="A0A2N9ENS3"/>
<dbReference type="Pfam" id="PF00168">
    <property type="entry name" value="C2"/>
    <property type="match status" value="1"/>
</dbReference>
<dbReference type="PANTHER" id="PTHR32246">
    <property type="entry name" value="INGRESSION PROTEIN FIC1"/>
    <property type="match status" value="1"/>
</dbReference>
<dbReference type="CDD" id="cd04051">
    <property type="entry name" value="C2_SRC2_like"/>
    <property type="match status" value="1"/>
</dbReference>
<evidence type="ECO:0000256" key="1">
    <source>
        <dbReference type="SAM" id="MobiDB-lite"/>
    </source>
</evidence>
<dbReference type="InterPro" id="IPR044750">
    <property type="entry name" value="C2_SRC2/BAP"/>
</dbReference>
<organism evidence="3">
    <name type="scientific">Fagus sylvatica</name>
    <name type="common">Beechnut</name>
    <dbReference type="NCBI Taxonomy" id="28930"/>
    <lineage>
        <taxon>Eukaryota</taxon>
        <taxon>Viridiplantae</taxon>
        <taxon>Streptophyta</taxon>
        <taxon>Embryophyta</taxon>
        <taxon>Tracheophyta</taxon>
        <taxon>Spermatophyta</taxon>
        <taxon>Magnoliopsida</taxon>
        <taxon>eudicotyledons</taxon>
        <taxon>Gunneridae</taxon>
        <taxon>Pentapetalae</taxon>
        <taxon>rosids</taxon>
        <taxon>fabids</taxon>
        <taxon>Fagales</taxon>
        <taxon>Fagaceae</taxon>
        <taxon>Fagus</taxon>
    </lineage>
</organism>
<dbReference type="InterPro" id="IPR035892">
    <property type="entry name" value="C2_domain_sf"/>
</dbReference>
<dbReference type="SUPFAM" id="SSF49562">
    <property type="entry name" value="C2 domain (Calcium/lipid-binding domain, CaLB)"/>
    <property type="match status" value="1"/>
</dbReference>
<dbReference type="SMART" id="SM00239">
    <property type="entry name" value="C2"/>
    <property type="match status" value="1"/>
</dbReference>
<protein>
    <recommendedName>
        <fullName evidence="2">C2 domain-containing protein</fullName>
    </recommendedName>
</protein>
<dbReference type="InterPro" id="IPR000008">
    <property type="entry name" value="C2_dom"/>
</dbReference>
<feature type="domain" description="C2" evidence="2">
    <location>
        <begin position="1"/>
        <end position="117"/>
    </location>
</feature>
<dbReference type="EMBL" id="OIVN01000206">
    <property type="protein sequence ID" value="SPC76234.1"/>
    <property type="molecule type" value="Genomic_DNA"/>
</dbReference>
<proteinExistence type="predicted"/>
<dbReference type="GO" id="GO:0006952">
    <property type="term" value="P:defense response"/>
    <property type="evidence" value="ECO:0007669"/>
    <property type="project" value="InterPro"/>
</dbReference>